<comment type="caution">
    <text evidence="1">The sequence shown here is derived from an EMBL/GenBank/DDBJ whole genome shotgun (WGS) entry which is preliminary data.</text>
</comment>
<dbReference type="Gene3D" id="2.70.70.10">
    <property type="entry name" value="Glucose Permease (Domain IIA)"/>
    <property type="match status" value="1"/>
</dbReference>
<accession>A0A136KKC9</accession>
<protein>
    <submittedName>
        <fullName evidence="1">Peptidase family M23</fullName>
    </submittedName>
</protein>
<proteinExistence type="predicted"/>
<dbReference type="EMBL" id="JYPD01000011">
    <property type="protein sequence ID" value="KXK09882.1"/>
    <property type="molecule type" value="Genomic_DNA"/>
</dbReference>
<dbReference type="Proteomes" id="UP000070449">
    <property type="component" value="Unassembled WGS sequence"/>
</dbReference>
<dbReference type="CDD" id="cd12797">
    <property type="entry name" value="M23_peptidase"/>
    <property type="match status" value="1"/>
</dbReference>
<dbReference type="AlphaFoldDB" id="A0A136KKC9"/>
<evidence type="ECO:0000313" key="1">
    <source>
        <dbReference type="EMBL" id="KXK09882.1"/>
    </source>
</evidence>
<organism evidence="1 2">
    <name type="scientific">candidate division WS6 bacterium OLB21</name>
    <dbReference type="NCBI Taxonomy" id="1617427"/>
    <lineage>
        <taxon>Bacteria</taxon>
        <taxon>Candidatus Dojkabacteria</taxon>
    </lineage>
</organism>
<gene>
    <name evidence="1" type="ORF">UZ20_WS6002000191</name>
</gene>
<dbReference type="STRING" id="1617427.UZ20_WS6002000191"/>
<evidence type="ECO:0000313" key="2">
    <source>
        <dbReference type="Proteomes" id="UP000070449"/>
    </source>
</evidence>
<reference evidence="1 2" key="1">
    <citation type="submission" date="2015-02" db="EMBL/GenBank/DDBJ databases">
        <title>Improved understanding of the partial-nitritation anammox process through 23 genomes representing the majority of the microbial community.</title>
        <authorList>
            <person name="Speth D.R."/>
            <person name="In T Zandt M."/>
            <person name="Guerrero Cruz S."/>
            <person name="Jetten M.S."/>
            <person name="Dutilh B.E."/>
        </authorList>
    </citation>
    <scope>NUCLEOTIDE SEQUENCE [LARGE SCALE GENOMIC DNA]</scope>
    <source>
        <strain evidence="1">OLB21</strain>
    </source>
</reference>
<name>A0A136KKC9_9BACT</name>
<dbReference type="InterPro" id="IPR011055">
    <property type="entry name" value="Dup_hybrid_motif"/>
</dbReference>
<sequence>MKKILTILLVGFVSLLSVIVVSSVFFGTERSMDSIRFLSSRLGLLSQPKRNIDYLSYTSDNSEGSILGDFDIKIDHLKQDVYQAIEFQKKPSPFLVPTEGIAAHKNFLYDPVRHGGIDIWTNQEGKGVSRGSSKGYPVYSACSGVVIRVYQPNEEIEVECNRIDESFSEDVPSLHVKVLYAHMGDAVTKERYHKLSVGQRLTKGQLIGWQGNVSSIVPVNRVTHLHFGVYDLTRSGRPTVDPEYYIGVPTTIVGQIFKTEIE</sequence>
<dbReference type="SUPFAM" id="SSF51261">
    <property type="entry name" value="Duplicated hybrid motif"/>
    <property type="match status" value="1"/>
</dbReference>